<accession>A0A2N6NX68</accession>
<dbReference type="EMBL" id="MRVG01000002">
    <property type="protein sequence ID" value="PMB71847.1"/>
    <property type="molecule type" value="Genomic_DNA"/>
</dbReference>
<feature type="region of interest" description="Disordered" evidence="1">
    <location>
        <begin position="1"/>
        <end position="24"/>
    </location>
</feature>
<comment type="caution">
    <text evidence="2">The sequence shown here is derived from an EMBL/GenBank/DDBJ whole genome shotgun (WGS) entry which is preliminary data.</text>
</comment>
<gene>
    <name evidence="2" type="ORF">BM221_001943</name>
</gene>
<dbReference type="Proteomes" id="UP000235728">
    <property type="component" value="Unassembled WGS sequence"/>
</dbReference>
<protein>
    <submittedName>
        <fullName evidence="2">Uncharacterized protein</fullName>
    </submittedName>
</protein>
<evidence type="ECO:0000256" key="1">
    <source>
        <dbReference type="SAM" id="MobiDB-lite"/>
    </source>
</evidence>
<name>A0A2N6NX68_BEABA</name>
<sequence length="83" mass="8637">MEGETARLSEVSLSPNPSRTAENAFSFPLGDLTSDGEGVFAAGNDGGSDRYNTYEASGATSEPQWAAFTSDFSGLLHTGRGSQ</sequence>
<feature type="compositionally biased region" description="Polar residues" evidence="1">
    <location>
        <begin position="11"/>
        <end position="23"/>
    </location>
</feature>
<evidence type="ECO:0000313" key="2">
    <source>
        <dbReference type="EMBL" id="PMB71847.1"/>
    </source>
</evidence>
<reference evidence="2 3" key="1">
    <citation type="journal article" date="2016" name="Appl. Microbiol. Biotechnol.">
        <title>Characterization of T-DNA insertion mutants with decreased virulence in the entomopathogenic fungus Beauveria bassiana JEF-007.</title>
        <authorList>
            <person name="Kim S."/>
            <person name="Lee S.J."/>
            <person name="Nai Y.S."/>
            <person name="Yu J.S."/>
            <person name="Lee M.R."/>
            <person name="Yang Y.T."/>
            <person name="Kim J.S."/>
        </authorList>
    </citation>
    <scope>NUCLEOTIDE SEQUENCE [LARGE SCALE GENOMIC DNA]</scope>
    <source>
        <strain evidence="2 3">JEF-007</strain>
    </source>
</reference>
<evidence type="ECO:0000313" key="3">
    <source>
        <dbReference type="Proteomes" id="UP000235728"/>
    </source>
</evidence>
<dbReference type="AlphaFoldDB" id="A0A2N6NX68"/>
<proteinExistence type="predicted"/>
<organism evidence="2 3">
    <name type="scientific">Beauveria bassiana</name>
    <name type="common">White muscardine disease fungus</name>
    <name type="synonym">Tritirachium shiotae</name>
    <dbReference type="NCBI Taxonomy" id="176275"/>
    <lineage>
        <taxon>Eukaryota</taxon>
        <taxon>Fungi</taxon>
        <taxon>Dikarya</taxon>
        <taxon>Ascomycota</taxon>
        <taxon>Pezizomycotina</taxon>
        <taxon>Sordariomycetes</taxon>
        <taxon>Hypocreomycetidae</taxon>
        <taxon>Hypocreales</taxon>
        <taxon>Cordycipitaceae</taxon>
        <taxon>Beauveria</taxon>
    </lineage>
</organism>